<evidence type="ECO:0000313" key="1">
    <source>
        <dbReference type="EMBL" id="CDW33854.1"/>
    </source>
</evidence>
<name>A0A0K2U6I7_LEPSM</name>
<feature type="non-terminal residue" evidence="1">
    <location>
        <position position="1"/>
    </location>
</feature>
<reference evidence="1" key="1">
    <citation type="submission" date="2014-05" db="EMBL/GenBank/DDBJ databases">
        <authorList>
            <person name="Chronopoulou M."/>
        </authorList>
    </citation>
    <scope>NUCLEOTIDE SEQUENCE</scope>
    <source>
        <tissue evidence="1">Whole organism</tissue>
    </source>
</reference>
<proteinExistence type="predicted"/>
<accession>A0A0K2U6I7</accession>
<dbReference type="EMBL" id="HACA01016493">
    <property type="protein sequence ID" value="CDW33854.1"/>
    <property type="molecule type" value="Transcribed_RNA"/>
</dbReference>
<dbReference type="AlphaFoldDB" id="A0A0K2U6I7"/>
<protein>
    <submittedName>
        <fullName evidence="1">Uncharacterized protein</fullName>
    </submittedName>
</protein>
<organism evidence="1">
    <name type="scientific">Lepeophtheirus salmonis</name>
    <name type="common">Salmon louse</name>
    <name type="synonym">Caligus salmonis</name>
    <dbReference type="NCBI Taxonomy" id="72036"/>
    <lineage>
        <taxon>Eukaryota</taxon>
        <taxon>Metazoa</taxon>
        <taxon>Ecdysozoa</taxon>
        <taxon>Arthropoda</taxon>
        <taxon>Crustacea</taxon>
        <taxon>Multicrustacea</taxon>
        <taxon>Hexanauplia</taxon>
        <taxon>Copepoda</taxon>
        <taxon>Siphonostomatoida</taxon>
        <taxon>Caligidae</taxon>
        <taxon>Lepeophtheirus</taxon>
    </lineage>
</organism>
<sequence>IFDKVDSFHHLHLVRFSHFHQRYALAQREMKEVTERDPFWIMEIKRNNSYTSRYIPFHNEISLNTGSFCSGKDS</sequence>